<dbReference type="Proteomes" id="UP001465668">
    <property type="component" value="Unassembled WGS sequence"/>
</dbReference>
<accession>A0ABR2XLE5</accession>
<protein>
    <submittedName>
        <fullName evidence="1">Uncharacterized protein</fullName>
    </submittedName>
</protein>
<sequence length="120" mass="13172">MCIKTSWAILDTPSRHIASTSPVSLTAAISVSYDAFTEDFSYRMVDGPARSLVANLILSLSLRRFPWPGPNLLDLGQADQSGDHSQAIAPKCLGQDLHALTSENLDRVRLESMRTCKLKL</sequence>
<proteinExistence type="predicted"/>
<dbReference type="EMBL" id="JARVKM010000041">
    <property type="protein sequence ID" value="KAK9774445.1"/>
    <property type="molecule type" value="Genomic_DNA"/>
</dbReference>
<name>A0ABR2XLE5_9PEZI</name>
<keyword evidence="2" id="KW-1185">Reference proteome</keyword>
<gene>
    <name evidence="1" type="ORF">SCAR479_08793</name>
</gene>
<reference evidence="1 2" key="1">
    <citation type="submission" date="2024-02" db="EMBL/GenBank/DDBJ databases">
        <title>First draft genome assembly of two strains of Seiridium cardinale.</title>
        <authorList>
            <person name="Emiliani G."/>
            <person name="Scali E."/>
        </authorList>
    </citation>
    <scope>NUCLEOTIDE SEQUENCE [LARGE SCALE GENOMIC DNA]</scope>
    <source>
        <strain evidence="1 2">BM-138-000479</strain>
    </source>
</reference>
<organism evidence="1 2">
    <name type="scientific">Seiridium cardinale</name>
    <dbReference type="NCBI Taxonomy" id="138064"/>
    <lineage>
        <taxon>Eukaryota</taxon>
        <taxon>Fungi</taxon>
        <taxon>Dikarya</taxon>
        <taxon>Ascomycota</taxon>
        <taxon>Pezizomycotina</taxon>
        <taxon>Sordariomycetes</taxon>
        <taxon>Xylariomycetidae</taxon>
        <taxon>Amphisphaeriales</taxon>
        <taxon>Sporocadaceae</taxon>
        <taxon>Seiridium</taxon>
    </lineage>
</organism>
<evidence type="ECO:0000313" key="1">
    <source>
        <dbReference type="EMBL" id="KAK9774445.1"/>
    </source>
</evidence>
<evidence type="ECO:0000313" key="2">
    <source>
        <dbReference type="Proteomes" id="UP001465668"/>
    </source>
</evidence>
<comment type="caution">
    <text evidence="1">The sequence shown here is derived from an EMBL/GenBank/DDBJ whole genome shotgun (WGS) entry which is preliminary data.</text>
</comment>